<evidence type="ECO:0000313" key="1">
    <source>
        <dbReference type="EMBL" id="OLT60457.1"/>
    </source>
</evidence>
<proteinExistence type="predicted"/>
<sequence>MVCITNLRMREKMKESMDKGISQKSSKLVICLYRGGNREQGTGNREHWERAQKIFWCYYESVFGFMN</sequence>
<accession>A0A1U7N3C9</accession>
<keyword evidence="2" id="KW-1185">Reference proteome</keyword>
<evidence type="ECO:0000313" key="2">
    <source>
        <dbReference type="Proteomes" id="UP000186657"/>
    </source>
</evidence>
<organism evidence="1 2">
    <name type="scientific">Moorena bouillonii PNG</name>
    <dbReference type="NCBI Taxonomy" id="568701"/>
    <lineage>
        <taxon>Bacteria</taxon>
        <taxon>Bacillati</taxon>
        <taxon>Cyanobacteriota</taxon>
        <taxon>Cyanophyceae</taxon>
        <taxon>Coleofasciculales</taxon>
        <taxon>Coleofasciculaceae</taxon>
        <taxon>Moorena</taxon>
    </lineage>
</organism>
<gene>
    <name evidence="1" type="ORF">BJP37_16990</name>
</gene>
<reference evidence="1 2" key="1">
    <citation type="submission" date="2016-10" db="EMBL/GenBank/DDBJ databases">
        <title>Comparative genomics uncovers the prolific and rare metabolic potential of the cyanobacterial genus Moorea.</title>
        <authorList>
            <person name="Leao T."/>
            <person name="Castelao G."/>
            <person name="Korobeynikov A."/>
            <person name="Monroe E.A."/>
            <person name="Podell S."/>
            <person name="Glukhov E."/>
            <person name="Allen E."/>
            <person name="Gerwick W.H."/>
            <person name="Gerwick L."/>
        </authorList>
    </citation>
    <scope>NUCLEOTIDE SEQUENCE [LARGE SCALE GENOMIC DNA]</scope>
    <source>
        <strain evidence="1 2">PNG5-198</strain>
    </source>
</reference>
<comment type="caution">
    <text evidence="1">The sequence shown here is derived from an EMBL/GenBank/DDBJ whole genome shotgun (WGS) entry which is preliminary data.</text>
</comment>
<dbReference type="EMBL" id="MKZS01000001">
    <property type="protein sequence ID" value="OLT60457.1"/>
    <property type="molecule type" value="Genomic_DNA"/>
</dbReference>
<protein>
    <submittedName>
        <fullName evidence="1">Uncharacterized protein</fullName>
    </submittedName>
</protein>
<name>A0A1U7N3C9_9CYAN</name>
<dbReference type="Proteomes" id="UP000186657">
    <property type="component" value="Unassembled WGS sequence"/>
</dbReference>
<dbReference type="AlphaFoldDB" id="A0A1U7N3C9"/>